<keyword evidence="4 7" id="KW-1133">Transmembrane helix</keyword>
<evidence type="ECO:0000256" key="4">
    <source>
        <dbReference type="ARBA" id="ARBA00022989"/>
    </source>
</evidence>
<keyword evidence="5 7" id="KW-0472">Membrane</keyword>
<evidence type="ECO:0000256" key="8">
    <source>
        <dbReference type="SAM" id="SignalP"/>
    </source>
</evidence>
<dbReference type="GO" id="GO:0071578">
    <property type="term" value="P:zinc ion import across plasma membrane"/>
    <property type="evidence" value="ECO:0007669"/>
    <property type="project" value="TreeGrafter"/>
</dbReference>
<keyword evidence="8" id="KW-0732">Signal</keyword>
<dbReference type="PANTHER" id="PTHR12191:SF30">
    <property type="entry name" value="ZINC TRANSPORTER ZIP4 N-TERMINAL DOMAIN-CONTAINING PROTEIN"/>
    <property type="match status" value="1"/>
</dbReference>
<feature type="compositionally biased region" description="Basic and acidic residues" evidence="6">
    <location>
        <begin position="406"/>
        <end position="421"/>
    </location>
</feature>
<keyword evidence="3 7" id="KW-0812">Transmembrane</keyword>
<comment type="similarity">
    <text evidence="2">Belongs to the ZIP transporter (TC 2.A.5) family.</text>
</comment>
<feature type="compositionally biased region" description="Low complexity" evidence="6">
    <location>
        <begin position="376"/>
        <end position="397"/>
    </location>
</feature>
<evidence type="ECO:0000256" key="2">
    <source>
        <dbReference type="ARBA" id="ARBA00006939"/>
    </source>
</evidence>
<evidence type="ECO:0000313" key="9">
    <source>
        <dbReference type="EMBL" id="KAJ8035891.1"/>
    </source>
</evidence>
<dbReference type="EMBL" id="JAIZAY010000009">
    <property type="protein sequence ID" value="KAJ8035891.1"/>
    <property type="molecule type" value="Genomic_DNA"/>
</dbReference>
<dbReference type="Pfam" id="PF02535">
    <property type="entry name" value="Zip"/>
    <property type="match status" value="1"/>
</dbReference>
<evidence type="ECO:0000256" key="1">
    <source>
        <dbReference type="ARBA" id="ARBA00004141"/>
    </source>
</evidence>
<feature type="transmembrane region" description="Helical" evidence="7">
    <location>
        <begin position="200"/>
        <end position="223"/>
    </location>
</feature>
<comment type="subcellular location">
    <subcellularLocation>
        <location evidence="1">Membrane</location>
        <topology evidence="1">Multi-pass membrane protein</topology>
    </subcellularLocation>
</comment>
<feature type="compositionally biased region" description="Basic and acidic residues" evidence="6">
    <location>
        <begin position="96"/>
        <end position="115"/>
    </location>
</feature>
<evidence type="ECO:0000256" key="3">
    <source>
        <dbReference type="ARBA" id="ARBA00022692"/>
    </source>
</evidence>
<dbReference type="GO" id="GO:0140410">
    <property type="term" value="F:monoatomic cation:bicarbonate symporter activity"/>
    <property type="evidence" value="ECO:0007669"/>
    <property type="project" value="TreeGrafter"/>
</dbReference>
<dbReference type="GO" id="GO:0030003">
    <property type="term" value="P:intracellular monoatomic cation homeostasis"/>
    <property type="evidence" value="ECO:0007669"/>
    <property type="project" value="TreeGrafter"/>
</dbReference>
<comment type="caution">
    <text evidence="9">The sequence shown here is derived from an EMBL/GenBank/DDBJ whole genome shotgun (WGS) entry which is preliminary data.</text>
</comment>
<accession>A0A9Q1BZN4</accession>
<feature type="region of interest" description="Disordered" evidence="6">
    <location>
        <begin position="175"/>
        <end position="194"/>
    </location>
</feature>
<dbReference type="AlphaFoldDB" id="A0A9Q1BZN4"/>
<feature type="transmembrane region" description="Helical" evidence="7">
    <location>
        <begin position="297"/>
        <end position="321"/>
    </location>
</feature>
<feature type="region of interest" description="Disordered" evidence="6">
    <location>
        <begin position="266"/>
        <end position="290"/>
    </location>
</feature>
<proteinExistence type="inferred from homology"/>
<dbReference type="OrthoDB" id="200954at2759"/>
<evidence type="ECO:0000313" key="10">
    <source>
        <dbReference type="Proteomes" id="UP001152320"/>
    </source>
</evidence>
<evidence type="ECO:0000256" key="6">
    <source>
        <dbReference type="SAM" id="MobiDB-lite"/>
    </source>
</evidence>
<dbReference type="Proteomes" id="UP001152320">
    <property type="component" value="Chromosome 9"/>
</dbReference>
<feature type="chain" id="PRO_5040495938" evidence="8">
    <location>
        <begin position="30"/>
        <end position="606"/>
    </location>
</feature>
<sequence length="606" mass="65787">MEVFSSPSYFIKFPLFFFLSVILLQVTEKVVVSHRTIGLSPLECPRAITTGDCLDAIYHRYGSSGTIRFDQFKVFLGSIGLGGVGVVDDHDDEEHEDHTHSYENDEEDHSSHLEDTTFGDNHTTDAHIQKCLSPKSLLAAVDLEMTDSLSVSQFLQLCPILLQQLDVHACGHSEEDTEDHHHEMPSEDHPTTQERHRREVWGFAIAAITVISLASITCILTVPCIQHYPVAFQRLLAFLIALAIGTLSGDAIMHLIPHSFIPHSHDLHGEAGSSEEGSHENHHEHESSSSTSTEHLVILKGLAVLGGIFAFFLFEQLLQYYSDKASIRRKKDYTGLPTNHNRIGSKLSGHAATENTESVPMVCSAEEIAEKTPQKVSPSAVLPSSSISFSQSTSKESFPYSGLNNPREEYKSHSDDAECAERTVSPGESHHHHGHSHVMLEGSGIASLAWVVVLGDAMHNFCDGLVVGSAFVDSLAGGISTSIAIMCHEIPHELGDFAVMLKAGMSIKQALAFQAVSSVLAYIGMAVGVAVGNISSAATWMFALAAGMFLYIALVDLIPEMVDSTKSSKDNQILHLVLQTAGVVLGCSILLVIALNEDRLLELLGG</sequence>
<feature type="region of interest" description="Disordered" evidence="6">
    <location>
        <begin position="333"/>
        <end position="355"/>
    </location>
</feature>
<feature type="region of interest" description="Disordered" evidence="6">
    <location>
        <begin position="373"/>
        <end position="435"/>
    </location>
</feature>
<dbReference type="PANTHER" id="PTHR12191">
    <property type="entry name" value="SOLUTE CARRIER FAMILY 39"/>
    <property type="match status" value="1"/>
</dbReference>
<dbReference type="GO" id="GO:0005886">
    <property type="term" value="C:plasma membrane"/>
    <property type="evidence" value="ECO:0007669"/>
    <property type="project" value="TreeGrafter"/>
</dbReference>
<feature type="compositionally biased region" description="Basic and acidic residues" evidence="6">
    <location>
        <begin position="276"/>
        <end position="287"/>
    </location>
</feature>
<evidence type="ECO:0000256" key="5">
    <source>
        <dbReference type="ARBA" id="ARBA00023136"/>
    </source>
</evidence>
<dbReference type="InterPro" id="IPR050799">
    <property type="entry name" value="ZIP_Transporter"/>
</dbReference>
<feature type="region of interest" description="Disordered" evidence="6">
    <location>
        <begin position="87"/>
        <end position="119"/>
    </location>
</feature>
<feature type="transmembrane region" description="Helical" evidence="7">
    <location>
        <begin position="510"/>
        <end position="531"/>
    </location>
</feature>
<feature type="transmembrane region" description="Helical" evidence="7">
    <location>
        <begin position="235"/>
        <end position="256"/>
    </location>
</feature>
<feature type="transmembrane region" description="Helical" evidence="7">
    <location>
        <begin position="576"/>
        <end position="595"/>
    </location>
</feature>
<dbReference type="GO" id="GO:0005385">
    <property type="term" value="F:zinc ion transmembrane transporter activity"/>
    <property type="evidence" value="ECO:0007669"/>
    <property type="project" value="TreeGrafter"/>
</dbReference>
<protein>
    <submittedName>
        <fullName evidence="9">Zinc transporter ZIP10</fullName>
    </submittedName>
</protein>
<organism evidence="9 10">
    <name type="scientific">Holothuria leucospilota</name>
    <name type="common">Black long sea cucumber</name>
    <name type="synonym">Mertensiothuria leucospilota</name>
    <dbReference type="NCBI Taxonomy" id="206669"/>
    <lineage>
        <taxon>Eukaryota</taxon>
        <taxon>Metazoa</taxon>
        <taxon>Echinodermata</taxon>
        <taxon>Eleutherozoa</taxon>
        <taxon>Echinozoa</taxon>
        <taxon>Holothuroidea</taxon>
        <taxon>Aspidochirotacea</taxon>
        <taxon>Aspidochirotida</taxon>
        <taxon>Holothuriidae</taxon>
        <taxon>Holothuria</taxon>
    </lineage>
</organism>
<feature type="signal peptide" evidence="8">
    <location>
        <begin position="1"/>
        <end position="29"/>
    </location>
</feature>
<dbReference type="InterPro" id="IPR003689">
    <property type="entry name" value="ZIP"/>
</dbReference>
<reference evidence="9" key="1">
    <citation type="submission" date="2021-10" db="EMBL/GenBank/DDBJ databases">
        <title>Tropical sea cucumber genome reveals ecological adaptation and Cuvierian tubules defense mechanism.</title>
        <authorList>
            <person name="Chen T."/>
        </authorList>
    </citation>
    <scope>NUCLEOTIDE SEQUENCE</scope>
    <source>
        <strain evidence="9">Nanhai2018</strain>
        <tissue evidence="9">Muscle</tissue>
    </source>
</reference>
<name>A0A9Q1BZN4_HOLLE</name>
<evidence type="ECO:0000256" key="7">
    <source>
        <dbReference type="SAM" id="Phobius"/>
    </source>
</evidence>
<feature type="transmembrane region" description="Helical" evidence="7">
    <location>
        <begin position="537"/>
        <end position="555"/>
    </location>
</feature>
<gene>
    <name evidence="9" type="ORF">HOLleu_19706</name>
</gene>
<keyword evidence="10" id="KW-1185">Reference proteome</keyword>